<reference evidence="2 3" key="1">
    <citation type="submission" date="2022-06" db="EMBL/GenBank/DDBJ databases">
        <title>Isolation of gut microbiota from human fecal samples.</title>
        <authorList>
            <person name="Pamer E.G."/>
            <person name="Barat B."/>
            <person name="Waligurski E."/>
            <person name="Medina S."/>
            <person name="Paddock L."/>
            <person name="Mostad J."/>
        </authorList>
    </citation>
    <scope>NUCLEOTIDE SEQUENCE [LARGE SCALE GENOMIC DNA]</scope>
    <source>
        <strain evidence="2 3">DFI.7.95</strain>
    </source>
</reference>
<dbReference type="Proteomes" id="UP001524478">
    <property type="component" value="Unassembled WGS sequence"/>
</dbReference>
<proteinExistence type="predicted"/>
<keyword evidence="1" id="KW-1133">Transmembrane helix</keyword>
<keyword evidence="1" id="KW-0472">Membrane</keyword>
<evidence type="ECO:0000313" key="2">
    <source>
        <dbReference type="EMBL" id="MCQ4921866.1"/>
    </source>
</evidence>
<organism evidence="2 3">
    <name type="scientific">Tissierella carlieri</name>
    <dbReference type="NCBI Taxonomy" id="689904"/>
    <lineage>
        <taxon>Bacteria</taxon>
        <taxon>Bacillati</taxon>
        <taxon>Bacillota</taxon>
        <taxon>Tissierellia</taxon>
        <taxon>Tissierellales</taxon>
        <taxon>Tissierellaceae</taxon>
        <taxon>Tissierella</taxon>
    </lineage>
</organism>
<comment type="caution">
    <text evidence="2">The sequence shown here is derived from an EMBL/GenBank/DDBJ whole genome shotgun (WGS) entry which is preliminary data.</text>
</comment>
<keyword evidence="3" id="KW-1185">Reference proteome</keyword>
<name>A0ABT1S5Y4_9FIRM</name>
<gene>
    <name evidence="2" type="ORF">NE686_02095</name>
</gene>
<protein>
    <submittedName>
        <fullName evidence="2">Uncharacterized protein</fullName>
    </submittedName>
</protein>
<evidence type="ECO:0000256" key="1">
    <source>
        <dbReference type="SAM" id="Phobius"/>
    </source>
</evidence>
<evidence type="ECO:0000313" key="3">
    <source>
        <dbReference type="Proteomes" id="UP001524478"/>
    </source>
</evidence>
<dbReference type="RefSeq" id="WP_216562336.1">
    <property type="nucleotide sequence ID" value="NZ_JAHLOH010000053.1"/>
</dbReference>
<sequence length="124" mass="14559">MLYYLRIMLVLLFIASIFGYIFVILKEKIYLKNNIIIIDKKVVTQEHLNEADMKEFILDGLRVKAGDEIRVITKENKKYNGILLGAKKKDKSILMVTHRDEIKLFAIDNILKFKVVSKYGKFFN</sequence>
<feature type="transmembrane region" description="Helical" evidence="1">
    <location>
        <begin position="6"/>
        <end position="25"/>
    </location>
</feature>
<keyword evidence="1" id="KW-0812">Transmembrane</keyword>
<accession>A0ABT1S5Y4</accession>
<dbReference type="EMBL" id="JANGAC010000001">
    <property type="protein sequence ID" value="MCQ4921866.1"/>
    <property type="molecule type" value="Genomic_DNA"/>
</dbReference>